<evidence type="ECO:0000256" key="2">
    <source>
        <dbReference type="ARBA" id="ARBA00022676"/>
    </source>
</evidence>
<dbReference type="InterPro" id="IPR029044">
    <property type="entry name" value="Nucleotide-diphossugar_trans"/>
</dbReference>
<gene>
    <name evidence="6" type="ORF">DDV96_10440</name>
</gene>
<evidence type="ECO:0000256" key="1">
    <source>
        <dbReference type="ARBA" id="ARBA00006739"/>
    </source>
</evidence>
<dbReference type="OrthoDB" id="9805625at2"/>
<name>A0A2U0HZF4_9FLAO</name>
<keyword evidence="2" id="KW-0328">Glycosyltransferase</keyword>
<feature type="transmembrane region" description="Helical" evidence="4">
    <location>
        <begin position="309"/>
        <end position="328"/>
    </location>
</feature>
<keyword evidence="3 6" id="KW-0808">Transferase</keyword>
<sequence length="385" mass="43781">MMISGVLLFTIYLVLLLAIWIGMIQLKSLSSKPVSPKTNFSIVVPFRNEANNLTALVTSLKQLDYPAHFFEVIFVDDVSKDRSVFVLSQALEGCVFPYKIIRSKRFSNSPKKDAITLAVSEAKHPWILTTDADCKVPVTWLRAFNSIIQEKHPNMVCGPVYYHSNGSLVHAYQQCDGLSLQAVTMGGFGLNRPFLCNGANLGYKKDLFQQLKGFSGNNHIASGDDIFMMENIQQLAPNTVHFLKSNAAVVTTQPQKKWRQVINQRVRWASKTAKQKNWLPKVVGGLVFATNLWFVFGWIFVFFSLSFRYFFLFLFFMKVLIDGIIILLSAHSCLVNRKVFRKKTISAKFIFQMALSGFLYPFITVTVFVLSLLGGYKWKGRRYKT</sequence>
<proteinExistence type="inferred from homology"/>
<dbReference type="SUPFAM" id="SSF53448">
    <property type="entry name" value="Nucleotide-diphospho-sugar transferases"/>
    <property type="match status" value="1"/>
</dbReference>
<dbReference type="Pfam" id="PF00535">
    <property type="entry name" value="Glycos_transf_2"/>
    <property type="match status" value="1"/>
</dbReference>
<accession>A0A2U0HZF4</accession>
<dbReference type="EMBL" id="QEHR01000006">
    <property type="protein sequence ID" value="PVW14218.1"/>
    <property type="molecule type" value="Genomic_DNA"/>
</dbReference>
<dbReference type="RefSeq" id="WP_116694708.1">
    <property type="nucleotide sequence ID" value="NZ_QEHR01000006.1"/>
</dbReference>
<evidence type="ECO:0000256" key="4">
    <source>
        <dbReference type="SAM" id="Phobius"/>
    </source>
</evidence>
<comment type="caution">
    <text evidence="6">The sequence shown here is derived from an EMBL/GenBank/DDBJ whole genome shotgun (WGS) entry which is preliminary data.</text>
</comment>
<feature type="transmembrane region" description="Helical" evidence="4">
    <location>
        <begin position="282"/>
        <end position="303"/>
    </location>
</feature>
<reference evidence="6 7" key="1">
    <citation type="submission" date="2018-04" db="EMBL/GenBank/DDBJ databases">
        <title>Marixanthomonas spongiae HN-E44 sp. nov., isolated from a marine sponge.</title>
        <authorList>
            <person name="Luo L."/>
            <person name="Zhuang L."/>
        </authorList>
    </citation>
    <scope>NUCLEOTIDE SEQUENCE [LARGE SCALE GENOMIC DNA]</scope>
    <source>
        <strain evidence="6 7">HN-E44</strain>
    </source>
</reference>
<protein>
    <submittedName>
        <fullName evidence="6">Glycosyltransferase</fullName>
    </submittedName>
</protein>
<dbReference type="PANTHER" id="PTHR43630">
    <property type="entry name" value="POLY-BETA-1,6-N-ACETYL-D-GLUCOSAMINE SYNTHASE"/>
    <property type="match status" value="1"/>
</dbReference>
<evidence type="ECO:0000256" key="3">
    <source>
        <dbReference type="ARBA" id="ARBA00022679"/>
    </source>
</evidence>
<keyword evidence="4" id="KW-0472">Membrane</keyword>
<dbReference type="Gene3D" id="3.90.550.10">
    <property type="entry name" value="Spore Coat Polysaccharide Biosynthesis Protein SpsA, Chain A"/>
    <property type="match status" value="1"/>
</dbReference>
<comment type="similarity">
    <text evidence="1">Belongs to the glycosyltransferase 2 family.</text>
</comment>
<feature type="transmembrane region" description="Helical" evidence="4">
    <location>
        <begin position="6"/>
        <end position="26"/>
    </location>
</feature>
<keyword evidence="4" id="KW-0812">Transmembrane</keyword>
<organism evidence="6 7">
    <name type="scientific">Marixanthomonas spongiae</name>
    <dbReference type="NCBI Taxonomy" id="2174845"/>
    <lineage>
        <taxon>Bacteria</taxon>
        <taxon>Pseudomonadati</taxon>
        <taxon>Bacteroidota</taxon>
        <taxon>Flavobacteriia</taxon>
        <taxon>Flavobacteriales</taxon>
        <taxon>Flavobacteriaceae</taxon>
        <taxon>Marixanthomonas</taxon>
    </lineage>
</organism>
<dbReference type="GO" id="GO:0016757">
    <property type="term" value="F:glycosyltransferase activity"/>
    <property type="evidence" value="ECO:0007669"/>
    <property type="project" value="UniProtKB-KW"/>
</dbReference>
<keyword evidence="7" id="KW-1185">Reference proteome</keyword>
<dbReference type="Proteomes" id="UP000245962">
    <property type="component" value="Unassembled WGS sequence"/>
</dbReference>
<keyword evidence="4" id="KW-1133">Transmembrane helix</keyword>
<evidence type="ECO:0000313" key="6">
    <source>
        <dbReference type="EMBL" id="PVW14218.1"/>
    </source>
</evidence>
<dbReference type="AlphaFoldDB" id="A0A2U0HZF4"/>
<evidence type="ECO:0000313" key="7">
    <source>
        <dbReference type="Proteomes" id="UP000245962"/>
    </source>
</evidence>
<dbReference type="InterPro" id="IPR001173">
    <property type="entry name" value="Glyco_trans_2-like"/>
</dbReference>
<evidence type="ECO:0000259" key="5">
    <source>
        <dbReference type="Pfam" id="PF00535"/>
    </source>
</evidence>
<feature type="transmembrane region" description="Helical" evidence="4">
    <location>
        <begin position="349"/>
        <end position="373"/>
    </location>
</feature>
<feature type="domain" description="Glycosyltransferase 2-like" evidence="5">
    <location>
        <begin position="41"/>
        <end position="173"/>
    </location>
</feature>
<dbReference type="PANTHER" id="PTHR43630:SF1">
    <property type="entry name" value="POLY-BETA-1,6-N-ACETYL-D-GLUCOSAMINE SYNTHASE"/>
    <property type="match status" value="1"/>
</dbReference>